<keyword evidence="3" id="KW-1003">Cell membrane</keyword>
<keyword evidence="4 7" id="KW-0812">Transmembrane</keyword>
<name>A0ABQ5YGA0_9NEIS</name>
<reference evidence="10" key="1">
    <citation type="journal article" date="2019" name="Int. J. Syst. Evol. Microbiol.">
        <title>The Global Catalogue of Microorganisms (GCM) 10K type strain sequencing project: providing services to taxonomists for standard genome sequencing and annotation.</title>
        <authorList>
            <consortium name="The Broad Institute Genomics Platform"/>
            <consortium name="The Broad Institute Genome Sequencing Center for Infectious Disease"/>
            <person name="Wu L."/>
            <person name="Ma J."/>
        </authorList>
    </citation>
    <scope>NUCLEOTIDE SEQUENCE [LARGE SCALE GENOMIC DNA]</scope>
    <source>
        <strain evidence="10">NBRC 110044</strain>
    </source>
</reference>
<sequence>MQFNYRIRLADTDREVSGRLEASDLAQAEAALRADGFHILSIKPRVSLGQLLTQRPAARLNRSQVLELTEQLGSLLDAGLPIDRALKLLRGTLPGEAARHIVGELLLDIERGSTLAAAFERHGATFPGLYVNMVRAGEEGGILPLTLRRLIEFYERSIEFRNFLISSSIYPITLLLFGISAIAVLTLAVIPKFADVFDSMGQELPGSAAFLIGASSLLSQHGLELLAAGLILGITAWAYGRTRPGQLWWHGLVLRLPLLGSLLLKANLSRACRTMGTLLQAGVPILKSLHIVSRLSENIHVNQALGRLERGIRDGEGLAAPMRNDPFFPPLLSNLVSVGEETGDVGAMLIKVAEQYDADVRKAAKRLIALFEPTMIIIMGGLIGAIVLSMLSAIFSINDMGL</sequence>
<gene>
    <name evidence="9" type="ORF">GCM10007907_07290</name>
</gene>
<accession>A0ABQ5YGA0</accession>
<keyword evidence="10" id="KW-1185">Reference proteome</keyword>
<comment type="caution">
    <text evidence="9">The sequence shown here is derived from an EMBL/GenBank/DDBJ whole genome shotgun (WGS) entry which is preliminary data.</text>
</comment>
<dbReference type="PANTHER" id="PTHR30012">
    <property type="entry name" value="GENERAL SECRETION PATHWAY PROTEIN"/>
    <property type="match status" value="1"/>
</dbReference>
<protein>
    <submittedName>
        <fullName evidence="9">Type II secretion system protein F</fullName>
    </submittedName>
</protein>
<evidence type="ECO:0000313" key="9">
    <source>
        <dbReference type="EMBL" id="GLR11939.1"/>
    </source>
</evidence>
<evidence type="ECO:0000256" key="3">
    <source>
        <dbReference type="ARBA" id="ARBA00022475"/>
    </source>
</evidence>
<evidence type="ECO:0000256" key="7">
    <source>
        <dbReference type="SAM" id="Phobius"/>
    </source>
</evidence>
<dbReference type="PANTHER" id="PTHR30012:SF0">
    <property type="entry name" value="TYPE II SECRETION SYSTEM PROTEIN F-RELATED"/>
    <property type="match status" value="1"/>
</dbReference>
<dbReference type="InterPro" id="IPR003004">
    <property type="entry name" value="GspF/PilC"/>
</dbReference>
<dbReference type="Proteomes" id="UP001156706">
    <property type="component" value="Unassembled WGS sequence"/>
</dbReference>
<feature type="transmembrane region" description="Helical" evidence="7">
    <location>
        <begin position="222"/>
        <end position="240"/>
    </location>
</feature>
<comment type="subcellular location">
    <subcellularLocation>
        <location evidence="1">Cell membrane</location>
        <topology evidence="1">Multi-pass membrane protein</topology>
    </subcellularLocation>
</comment>
<evidence type="ECO:0000313" key="10">
    <source>
        <dbReference type="Proteomes" id="UP001156706"/>
    </source>
</evidence>
<keyword evidence="6 7" id="KW-0472">Membrane</keyword>
<dbReference type="Gene3D" id="1.20.81.30">
    <property type="entry name" value="Type II secretion system (T2SS), domain F"/>
    <property type="match status" value="2"/>
</dbReference>
<feature type="transmembrane region" description="Helical" evidence="7">
    <location>
        <begin position="375"/>
        <end position="397"/>
    </location>
</feature>
<evidence type="ECO:0000256" key="6">
    <source>
        <dbReference type="ARBA" id="ARBA00023136"/>
    </source>
</evidence>
<evidence type="ECO:0000256" key="1">
    <source>
        <dbReference type="ARBA" id="ARBA00004651"/>
    </source>
</evidence>
<feature type="domain" description="Type II secretion system protein GspF" evidence="8">
    <location>
        <begin position="271"/>
        <end position="391"/>
    </location>
</feature>
<dbReference type="RefSeq" id="WP_284195082.1">
    <property type="nucleotide sequence ID" value="NZ_BSOG01000001.1"/>
</dbReference>
<evidence type="ECO:0000256" key="2">
    <source>
        <dbReference type="ARBA" id="ARBA00005745"/>
    </source>
</evidence>
<dbReference type="Pfam" id="PF00482">
    <property type="entry name" value="T2SSF"/>
    <property type="match status" value="2"/>
</dbReference>
<feature type="domain" description="Type II secretion system protein GspF" evidence="8">
    <location>
        <begin position="69"/>
        <end position="191"/>
    </location>
</feature>
<evidence type="ECO:0000256" key="4">
    <source>
        <dbReference type="ARBA" id="ARBA00022692"/>
    </source>
</evidence>
<feature type="transmembrane region" description="Helical" evidence="7">
    <location>
        <begin position="169"/>
        <end position="190"/>
    </location>
</feature>
<dbReference type="InterPro" id="IPR018076">
    <property type="entry name" value="T2SS_GspF_dom"/>
</dbReference>
<evidence type="ECO:0000256" key="5">
    <source>
        <dbReference type="ARBA" id="ARBA00022989"/>
    </source>
</evidence>
<keyword evidence="5 7" id="KW-1133">Transmembrane helix</keyword>
<evidence type="ECO:0000259" key="8">
    <source>
        <dbReference type="Pfam" id="PF00482"/>
    </source>
</evidence>
<dbReference type="EMBL" id="BSOG01000001">
    <property type="protein sequence ID" value="GLR11939.1"/>
    <property type="molecule type" value="Genomic_DNA"/>
</dbReference>
<proteinExistence type="inferred from homology"/>
<organism evidence="9 10">
    <name type="scientific">Chitinimonas prasina</name>
    <dbReference type="NCBI Taxonomy" id="1434937"/>
    <lineage>
        <taxon>Bacteria</taxon>
        <taxon>Pseudomonadati</taxon>
        <taxon>Pseudomonadota</taxon>
        <taxon>Betaproteobacteria</taxon>
        <taxon>Neisseriales</taxon>
        <taxon>Chitinibacteraceae</taxon>
        <taxon>Chitinimonas</taxon>
    </lineage>
</organism>
<comment type="similarity">
    <text evidence="2">Belongs to the GSP F family.</text>
</comment>
<dbReference type="InterPro" id="IPR042094">
    <property type="entry name" value="T2SS_GspF_sf"/>
</dbReference>
<dbReference type="PRINTS" id="PR00812">
    <property type="entry name" value="BCTERIALGSPF"/>
</dbReference>